<protein>
    <submittedName>
        <fullName evidence="1">Regulatory protein</fullName>
    </submittedName>
</protein>
<reference evidence="1" key="1">
    <citation type="submission" date="2013-08" db="EMBL/GenBank/DDBJ databases">
        <authorList>
            <person name="Mendez C."/>
            <person name="Richter M."/>
            <person name="Ferrer M."/>
            <person name="Sanchez J."/>
        </authorList>
    </citation>
    <scope>NUCLEOTIDE SEQUENCE</scope>
</reference>
<accession>T1A8A8</accession>
<sequence>YCHGGCPKDRIATRDGQVLNYLCEGYHRFYAHVRPHVERMVDLARAGRRPSTIMAELAGDEHDLRRAFALAGRNDPCPCGSGRKFKNCCLTSGRA</sequence>
<dbReference type="AlphaFoldDB" id="T1A8A8"/>
<dbReference type="Pfam" id="PF02810">
    <property type="entry name" value="SEC-C"/>
    <property type="match status" value="1"/>
</dbReference>
<dbReference type="EMBL" id="AUZY01010801">
    <property type="protein sequence ID" value="EQD37104.1"/>
    <property type="molecule type" value="Genomic_DNA"/>
</dbReference>
<dbReference type="Gene3D" id="3.10.450.50">
    <property type="match status" value="1"/>
</dbReference>
<comment type="caution">
    <text evidence="1">The sequence shown here is derived from an EMBL/GenBank/DDBJ whole genome shotgun (WGS) entry which is preliminary data.</text>
</comment>
<proteinExistence type="predicted"/>
<reference evidence="1" key="2">
    <citation type="journal article" date="2014" name="ISME J.">
        <title>Microbial stratification in low pH oxic and suboxic macroscopic growths along an acid mine drainage.</title>
        <authorList>
            <person name="Mendez-Garcia C."/>
            <person name="Mesa V."/>
            <person name="Sprenger R.R."/>
            <person name="Richter M."/>
            <person name="Diez M.S."/>
            <person name="Solano J."/>
            <person name="Bargiela R."/>
            <person name="Golyshina O.V."/>
            <person name="Manteca A."/>
            <person name="Ramos J.L."/>
            <person name="Gallego J.R."/>
            <person name="Llorente I."/>
            <person name="Martins Dos Santos V.A."/>
            <person name="Jensen O.N."/>
            <person name="Pelaez A.I."/>
            <person name="Sanchez J."/>
            <person name="Ferrer M."/>
        </authorList>
    </citation>
    <scope>NUCLEOTIDE SEQUENCE</scope>
</reference>
<evidence type="ECO:0000313" key="1">
    <source>
        <dbReference type="EMBL" id="EQD37104.1"/>
    </source>
</evidence>
<organism evidence="1">
    <name type="scientific">mine drainage metagenome</name>
    <dbReference type="NCBI Taxonomy" id="410659"/>
    <lineage>
        <taxon>unclassified sequences</taxon>
        <taxon>metagenomes</taxon>
        <taxon>ecological metagenomes</taxon>
    </lineage>
</organism>
<dbReference type="SUPFAM" id="SSF103642">
    <property type="entry name" value="Sec-C motif"/>
    <property type="match status" value="1"/>
</dbReference>
<dbReference type="InterPro" id="IPR004027">
    <property type="entry name" value="SEC_C_motif"/>
</dbReference>
<name>T1A8A8_9ZZZZ</name>
<gene>
    <name evidence="1" type="ORF">B1B_16244</name>
</gene>
<feature type="non-terminal residue" evidence="1">
    <location>
        <position position="1"/>
    </location>
</feature>